<protein>
    <submittedName>
        <fullName evidence="2">DUF2238 domain-containing protein</fullName>
    </submittedName>
</protein>
<dbReference type="Proteomes" id="UP000430670">
    <property type="component" value="Unassembled WGS sequence"/>
</dbReference>
<reference evidence="2 3" key="1">
    <citation type="submission" date="2019-11" db="EMBL/GenBank/DDBJ databases">
        <title>Whole-genome sequence of a the green, strictly anaerobic photosynthetic bacterium Heliobacillus mobilis DSM 6151.</title>
        <authorList>
            <person name="Kyndt J.A."/>
            <person name="Meyer T.E."/>
        </authorList>
    </citation>
    <scope>NUCLEOTIDE SEQUENCE [LARGE SCALE GENOMIC DNA]</scope>
    <source>
        <strain evidence="2 3">DSM 6151</strain>
    </source>
</reference>
<dbReference type="OrthoDB" id="9786473at2"/>
<name>A0A6I3SP53_HELMO</name>
<dbReference type="PIRSF" id="PIRSF020606">
    <property type="entry name" value="UCP020606"/>
    <property type="match status" value="1"/>
</dbReference>
<feature type="transmembrane region" description="Helical" evidence="1">
    <location>
        <begin position="56"/>
        <end position="77"/>
    </location>
</feature>
<keyword evidence="1" id="KW-1133">Transmembrane helix</keyword>
<dbReference type="InterPro" id="IPR014509">
    <property type="entry name" value="YjdF-like"/>
</dbReference>
<dbReference type="InterPro" id="IPR058534">
    <property type="entry name" value="YjdF"/>
</dbReference>
<feature type="transmembrane region" description="Helical" evidence="1">
    <location>
        <begin position="172"/>
        <end position="190"/>
    </location>
</feature>
<comment type="caution">
    <text evidence="2">The sequence shown here is derived from an EMBL/GenBank/DDBJ whole genome shotgun (WGS) entry which is preliminary data.</text>
</comment>
<keyword evidence="1" id="KW-0472">Membrane</keyword>
<sequence length="206" mass="23244">MSGRSVHVLLLILVLSVLVWSGVQPQDRFTWVLEVLPAMIGMVVLAVTYRRFQFSTFCYCLIAVHMIILMVGGHYTYAKVPLFDWIRDSLELSRNHYDRIGHFAQGFIPAIIAREILLRLSPLQRGKLLNLLIISVCLAVSAFYELIEWWVALATGTAAEAFLGTQGDVWDTQWDMALALFGALMSTLALGKVHDWSMERVKANDS</sequence>
<dbReference type="EMBL" id="WNKU01000026">
    <property type="protein sequence ID" value="MTV50496.1"/>
    <property type="molecule type" value="Genomic_DNA"/>
</dbReference>
<feature type="transmembrane region" description="Helical" evidence="1">
    <location>
        <begin position="97"/>
        <end position="117"/>
    </location>
</feature>
<organism evidence="2 3">
    <name type="scientific">Heliobacterium mobile</name>
    <name type="common">Heliobacillus mobilis</name>
    <dbReference type="NCBI Taxonomy" id="28064"/>
    <lineage>
        <taxon>Bacteria</taxon>
        <taxon>Bacillati</taxon>
        <taxon>Bacillota</taxon>
        <taxon>Clostridia</taxon>
        <taxon>Eubacteriales</taxon>
        <taxon>Heliobacteriaceae</taxon>
        <taxon>Heliobacterium</taxon>
    </lineage>
</organism>
<dbReference type="AlphaFoldDB" id="A0A6I3SP53"/>
<feature type="transmembrane region" description="Helical" evidence="1">
    <location>
        <begin position="129"/>
        <end position="152"/>
    </location>
</feature>
<evidence type="ECO:0000313" key="2">
    <source>
        <dbReference type="EMBL" id="MTV50496.1"/>
    </source>
</evidence>
<keyword evidence="1" id="KW-0812">Transmembrane</keyword>
<accession>A0A6I3SP53</accession>
<keyword evidence="3" id="KW-1185">Reference proteome</keyword>
<evidence type="ECO:0000256" key="1">
    <source>
        <dbReference type="SAM" id="Phobius"/>
    </source>
</evidence>
<dbReference type="RefSeq" id="WP_155477582.1">
    <property type="nucleotide sequence ID" value="NZ_WNKU01000026.1"/>
</dbReference>
<gene>
    <name evidence="2" type="ORF">GJ688_16230</name>
</gene>
<proteinExistence type="predicted"/>
<feature type="transmembrane region" description="Helical" evidence="1">
    <location>
        <begin position="31"/>
        <end position="49"/>
    </location>
</feature>
<dbReference type="Pfam" id="PF09997">
    <property type="entry name" value="DUF2238"/>
    <property type="match status" value="1"/>
</dbReference>
<evidence type="ECO:0000313" key="3">
    <source>
        <dbReference type="Proteomes" id="UP000430670"/>
    </source>
</evidence>